<protein>
    <submittedName>
        <fullName evidence="3">Uncharacterized protein LOC106173533</fullName>
    </submittedName>
</protein>
<feature type="chain" id="PRO_5010277282" evidence="1">
    <location>
        <begin position="27"/>
        <end position="174"/>
    </location>
</feature>
<keyword evidence="1" id="KW-0732">Signal</keyword>
<reference evidence="3" key="1">
    <citation type="submission" date="2025-08" db="UniProtKB">
        <authorList>
            <consortium name="RefSeq"/>
        </authorList>
    </citation>
    <scope>IDENTIFICATION</scope>
    <source>
        <tissue evidence="3">Gonads</tissue>
    </source>
</reference>
<organism evidence="2 3">
    <name type="scientific">Lingula anatina</name>
    <name type="common">Brachiopod</name>
    <name type="synonym">Lingula unguis</name>
    <dbReference type="NCBI Taxonomy" id="7574"/>
    <lineage>
        <taxon>Eukaryota</taxon>
        <taxon>Metazoa</taxon>
        <taxon>Spiralia</taxon>
        <taxon>Lophotrochozoa</taxon>
        <taxon>Brachiopoda</taxon>
        <taxon>Linguliformea</taxon>
        <taxon>Lingulata</taxon>
        <taxon>Lingulida</taxon>
        <taxon>Linguloidea</taxon>
        <taxon>Lingulidae</taxon>
        <taxon>Lingula</taxon>
    </lineage>
</organism>
<feature type="signal peptide" evidence="1">
    <location>
        <begin position="1"/>
        <end position="26"/>
    </location>
</feature>
<evidence type="ECO:0000256" key="1">
    <source>
        <dbReference type="SAM" id="SignalP"/>
    </source>
</evidence>
<evidence type="ECO:0000313" key="2">
    <source>
        <dbReference type="Proteomes" id="UP000085678"/>
    </source>
</evidence>
<dbReference type="InParanoid" id="A0A1S3JIA7"/>
<keyword evidence="2" id="KW-1185">Reference proteome</keyword>
<evidence type="ECO:0000313" key="3">
    <source>
        <dbReference type="RefSeq" id="XP_013410145.1"/>
    </source>
</evidence>
<dbReference type="Proteomes" id="UP000085678">
    <property type="component" value="Unplaced"/>
</dbReference>
<dbReference type="KEGG" id="lak:106173533"/>
<proteinExistence type="predicted"/>
<name>A0A1S3JIA7_LINAN</name>
<gene>
    <name evidence="3" type="primary">LOC106173533</name>
</gene>
<dbReference type="AlphaFoldDB" id="A0A1S3JIA7"/>
<sequence>MSRSGIMMKFTCGVLFIAISLTLGAAAPAEEVKTARASRSVSSLEESLLPPKGICKSKETQTLCDNCCFIEAYRVHFRTSSEGAFVRTFSHCACPFSQCFDSTAEYGECSAEADLTGCQACCYSTAWGRSTGVNALNSFAHNLANCLCSVCKASFPEELSPESTDMIEGDSPPM</sequence>
<dbReference type="GeneID" id="106173533"/>
<dbReference type="RefSeq" id="XP_013410145.1">
    <property type="nucleotide sequence ID" value="XM_013554691.1"/>
</dbReference>
<accession>A0A1S3JIA7</accession>